<dbReference type="Gene3D" id="3.30.1330.50">
    <property type="entry name" value="2-C-methyl-D-erythritol 2,4-cyclodiphosphate synthase"/>
    <property type="match status" value="1"/>
</dbReference>
<comment type="catalytic activity">
    <reaction evidence="1 9 10">
        <text>4-CDP-2-C-methyl-D-erythritol 2-phosphate = 2-C-methyl-D-erythritol 2,4-cyclic diphosphate + CMP</text>
        <dbReference type="Rhea" id="RHEA:23864"/>
        <dbReference type="ChEBI" id="CHEBI:57919"/>
        <dbReference type="ChEBI" id="CHEBI:58483"/>
        <dbReference type="ChEBI" id="CHEBI:60377"/>
        <dbReference type="EC" id="4.6.1.12"/>
    </reaction>
</comment>
<sequence>MRIGYGFDIHTFGGIKPLIIGGVQIPHNQGLIAHSNGDLLIHSLIDALLGATAMGDIGTFFPSEDAKYKNVNSRILLKDIWKKIYLKNYYICNIDITIITETPKMSSYIFLMRSNIASDLNIKLDKVSVKSTSSKMIGCIGRKEGIACQSLVMLVKSKKSNKKINKI</sequence>
<feature type="domain" description="2-C-methyl-D-erythritol 2,4-cyclodiphosphate synthase" evidence="11">
    <location>
        <begin position="1"/>
        <end position="154"/>
    </location>
</feature>
<dbReference type="GO" id="GO:0008685">
    <property type="term" value="F:2-C-methyl-D-erythritol 2,4-cyclodiphosphate synthase activity"/>
    <property type="evidence" value="ECO:0007669"/>
    <property type="project" value="UniProtKB-UniRule"/>
</dbReference>
<organism evidence="12 13">
    <name type="scientific">Buchnera aphidicola subsp. Rhopalosiphum maidis</name>
    <dbReference type="NCBI Taxonomy" id="118109"/>
    <lineage>
        <taxon>Bacteria</taxon>
        <taxon>Pseudomonadati</taxon>
        <taxon>Pseudomonadota</taxon>
        <taxon>Gammaproteobacteria</taxon>
        <taxon>Enterobacterales</taxon>
        <taxon>Erwiniaceae</taxon>
        <taxon>Buchnera</taxon>
    </lineage>
</organism>
<proteinExistence type="inferred from homology"/>
<evidence type="ECO:0000256" key="7">
    <source>
        <dbReference type="ARBA" id="ARBA00023229"/>
    </source>
</evidence>
<dbReference type="HAMAP" id="MF_00107">
    <property type="entry name" value="IspF"/>
    <property type="match status" value="1"/>
</dbReference>
<protein>
    <recommendedName>
        <fullName evidence="5 9">2-C-methyl-D-erythritol 2,4-cyclodiphosphate synthase</fullName>
        <shortName evidence="9">MECDP-synthase</shortName>
        <shortName evidence="9">MECPP-synthase</shortName>
        <shortName evidence="9">MECPS</shortName>
        <ecNumber evidence="5 9">4.6.1.12</ecNumber>
    </recommendedName>
</protein>
<dbReference type="PANTHER" id="PTHR43181:SF1">
    <property type="entry name" value="2-C-METHYL-D-ERYTHRITOL 2,4-CYCLODIPHOSPHATE SYNTHASE, CHLOROPLASTIC"/>
    <property type="match status" value="1"/>
</dbReference>
<name>A0A3G2I5L5_BUCRM</name>
<feature type="binding site" evidence="9">
    <location>
        <position position="142"/>
    </location>
    <ligand>
        <name>4-CDP-2-C-methyl-D-erythritol 2-phosphate</name>
        <dbReference type="ChEBI" id="CHEBI:57919"/>
    </ligand>
</feature>
<keyword evidence="6 9" id="KW-0479">Metal-binding</keyword>
<dbReference type="InterPro" id="IPR036571">
    <property type="entry name" value="MECDP_synthase_sf"/>
</dbReference>
<feature type="site" description="Transition state stabilizer" evidence="9">
    <location>
        <position position="34"/>
    </location>
</feature>
<evidence type="ECO:0000256" key="6">
    <source>
        <dbReference type="ARBA" id="ARBA00022723"/>
    </source>
</evidence>
<evidence type="ECO:0000256" key="3">
    <source>
        <dbReference type="ARBA" id="ARBA00008480"/>
    </source>
</evidence>
<comment type="pathway">
    <text evidence="2 9">Isoprenoid biosynthesis; isopentenyl diphosphate biosynthesis via DXP pathway; isopentenyl diphosphate from 1-deoxy-D-xylulose 5-phosphate: step 4/6.</text>
</comment>
<evidence type="ECO:0000256" key="2">
    <source>
        <dbReference type="ARBA" id="ARBA00004709"/>
    </source>
</evidence>
<evidence type="ECO:0000313" key="13">
    <source>
        <dbReference type="Proteomes" id="UP000271533"/>
    </source>
</evidence>
<evidence type="ECO:0000256" key="10">
    <source>
        <dbReference type="RuleBase" id="RU004395"/>
    </source>
</evidence>
<evidence type="ECO:0000256" key="8">
    <source>
        <dbReference type="ARBA" id="ARBA00023239"/>
    </source>
</evidence>
<feature type="binding site" evidence="9">
    <location>
        <begin position="8"/>
        <end position="10"/>
    </location>
    <ligand>
        <name>4-CDP-2-C-methyl-D-erythritol 2-phosphate</name>
        <dbReference type="ChEBI" id="CHEBI:57919"/>
    </ligand>
</feature>
<feature type="site" description="Transition state stabilizer" evidence="9">
    <location>
        <position position="133"/>
    </location>
</feature>
<dbReference type="EMBL" id="CP032759">
    <property type="protein sequence ID" value="AYN24657.1"/>
    <property type="molecule type" value="Genomic_DNA"/>
</dbReference>
<dbReference type="Proteomes" id="UP000271533">
    <property type="component" value="Chromosome"/>
</dbReference>
<evidence type="ECO:0000259" key="11">
    <source>
        <dbReference type="Pfam" id="PF02542"/>
    </source>
</evidence>
<feature type="binding site" evidence="9">
    <location>
        <begin position="34"/>
        <end position="35"/>
    </location>
    <ligand>
        <name>4-CDP-2-C-methyl-D-erythritol 2-phosphate</name>
        <dbReference type="ChEBI" id="CHEBI:57919"/>
    </ligand>
</feature>
<dbReference type="GO" id="GO:0019288">
    <property type="term" value="P:isopentenyl diphosphate biosynthetic process, methylerythritol 4-phosphate pathway"/>
    <property type="evidence" value="ECO:0007669"/>
    <property type="project" value="UniProtKB-UniRule"/>
</dbReference>
<evidence type="ECO:0000256" key="1">
    <source>
        <dbReference type="ARBA" id="ARBA00000200"/>
    </source>
</evidence>
<evidence type="ECO:0000256" key="4">
    <source>
        <dbReference type="ARBA" id="ARBA00011233"/>
    </source>
</evidence>
<dbReference type="GO" id="GO:0016114">
    <property type="term" value="P:terpenoid biosynthetic process"/>
    <property type="evidence" value="ECO:0007669"/>
    <property type="project" value="InterPro"/>
</dbReference>
<evidence type="ECO:0000256" key="9">
    <source>
        <dbReference type="HAMAP-Rule" id="MF_00107"/>
    </source>
</evidence>
<feature type="binding site" evidence="9">
    <location>
        <begin position="56"/>
        <end position="58"/>
    </location>
    <ligand>
        <name>4-CDP-2-C-methyl-D-erythritol 2-phosphate</name>
        <dbReference type="ChEBI" id="CHEBI:57919"/>
    </ligand>
</feature>
<evidence type="ECO:0000256" key="5">
    <source>
        <dbReference type="ARBA" id="ARBA00012579"/>
    </source>
</evidence>
<dbReference type="Pfam" id="PF02542">
    <property type="entry name" value="YgbB"/>
    <property type="match status" value="1"/>
</dbReference>
<gene>
    <name evidence="9" type="primary">ispF</name>
    <name evidence="12" type="ORF">D8S97_01640</name>
</gene>
<keyword evidence="8 9" id="KW-0456">Lyase</keyword>
<reference evidence="12 13" key="1">
    <citation type="submission" date="2018-10" db="EMBL/GenBank/DDBJ databases">
        <title>Genome sequence of the corn leaf aphid (Rhopalosiphum maidis Fitch).</title>
        <authorList>
            <person name="Chen W."/>
            <person name="Shakir S."/>
            <person name="Bigham M."/>
            <person name="Fei Z."/>
            <person name="Jander G."/>
        </authorList>
    </citation>
    <scope>NUCLEOTIDE SEQUENCE [LARGE SCALE GENOMIC DNA]</scope>
    <source>
        <strain evidence="12 13">BTI</strain>
    </source>
</reference>
<dbReference type="InterPro" id="IPR020555">
    <property type="entry name" value="MECDP_synthase_CS"/>
</dbReference>
<dbReference type="PANTHER" id="PTHR43181">
    <property type="entry name" value="2-C-METHYL-D-ERYTHRITOL 2,4-CYCLODIPHOSPHATE SYNTHASE, CHLOROPLASTIC"/>
    <property type="match status" value="1"/>
</dbReference>
<dbReference type="GO" id="GO:0046872">
    <property type="term" value="F:metal ion binding"/>
    <property type="evidence" value="ECO:0007669"/>
    <property type="project" value="UniProtKB-KW"/>
</dbReference>
<feature type="binding site" evidence="9">
    <location>
        <position position="8"/>
    </location>
    <ligand>
        <name>a divalent metal cation</name>
        <dbReference type="ChEBI" id="CHEBI:60240"/>
    </ligand>
</feature>
<dbReference type="InterPro" id="IPR003526">
    <property type="entry name" value="MECDP_synthase"/>
</dbReference>
<dbReference type="RefSeq" id="WP_158361162.1">
    <property type="nucleotide sequence ID" value="NZ_CP032759.1"/>
</dbReference>
<dbReference type="OrthoDB" id="9804336at2"/>
<dbReference type="AlphaFoldDB" id="A0A3G2I5L5"/>
<comment type="cofactor">
    <cofactor evidence="9">
        <name>a divalent metal cation</name>
        <dbReference type="ChEBI" id="CHEBI:60240"/>
    </cofactor>
    <text evidence="9">Binds 1 divalent metal cation per subunit.</text>
</comment>
<comment type="similarity">
    <text evidence="3 9 10">Belongs to the IspF family.</text>
</comment>
<keyword evidence="7 9" id="KW-0414">Isoprene biosynthesis</keyword>
<dbReference type="NCBIfam" id="TIGR00151">
    <property type="entry name" value="ispF"/>
    <property type="match status" value="1"/>
</dbReference>
<accession>A0A3G2I5L5</accession>
<feature type="binding site" evidence="9">
    <location>
        <position position="10"/>
    </location>
    <ligand>
        <name>a divalent metal cation</name>
        <dbReference type="ChEBI" id="CHEBI:60240"/>
    </ligand>
</feature>
<evidence type="ECO:0000313" key="12">
    <source>
        <dbReference type="EMBL" id="AYN24657.1"/>
    </source>
</evidence>
<comment type="function">
    <text evidence="9">Involved in the biosynthesis of isopentenyl diphosphate (IPP) and dimethylallyl diphosphate (DMAPP), two major building blocks of isoprenoid compounds. Catalyzes the conversion of 4-diphosphocytidyl-2-C-methyl-D-erythritol 2-phosphate (CDP-ME2P) to 2-C-methyl-D-erythritol 2,4-cyclodiphosphate (ME-CPP) with a corresponding release of cytidine 5-monophosphate (CMP).</text>
</comment>
<comment type="caution">
    <text evidence="9">Lacks conserved residue(s) required for the propagation of feature annotation.</text>
</comment>
<dbReference type="EC" id="4.6.1.12" evidence="5 9"/>
<comment type="subunit">
    <text evidence="4 9">Homotrimer.</text>
</comment>
<feature type="binding site" evidence="9">
    <location>
        <position position="42"/>
    </location>
    <ligand>
        <name>a divalent metal cation</name>
        <dbReference type="ChEBI" id="CHEBI:60240"/>
    </ligand>
</feature>
<dbReference type="UniPathway" id="UPA00056">
    <property type="reaction ID" value="UER00095"/>
</dbReference>
<dbReference type="CDD" id="cd00554">
    <property type="entry name" value="MECDP_synthase"/>
    <property type="match status" value="1"/>
</dbReference>
<dbReference type="SUPFAM" id="SSF69765">
    <property type="entry name" value="IpsF-like"/>
    <property type="match status" value="1"/>
</dbReference>
<dbReference type="PROSITE" id="PS01350">
    <property type="entry name" value="ISPF"/>
    <property type="match status" value="1"/>
</dbReference>